<dbReference type="AlphaFoldDB" id="A0A1I4A6U1"/>
<dbReference type="Gene3D" id="1.10.1740.10">
    <property type="match status" value="1"/>
</dbReference>
<dbReference type="EMBL" id="FOSH01000013">
    <property type="protein sequence ID" value="SFK52122.1"/>
    <property type="molecule type" value="Genomic_DNA"/>
</dbReference>
<dbReference type="InterPro" id="IPR013249">
    <property type="entry name" value="RNA_pol_sigma70_r4_t2"/>
</dbReference>
<dbReference type="Pfam" id="PF08281">
    <property type="entry name" value="Sigma70_r4_2"/>
    <property type="match status" value="1"/>
</dbReference>
<dbReference type="NCBIfam" id="TIGR02937">
    <property type="entry name" value="sigma70-ECF"/>
    <property type="match status" value="1"/>
</dbReference>
<dbReference type="InterPro" id="IPR007627">
    <property type="entry name" value="RNA_pol_sigma70_r2"/>
</dbReference>
<evidence type="ECO:0000256" key="4">
    <source>
        <dbReference type="ARBA" id="ARBA00023163"/>
    </source>
</evidence>
<dbReference type="GO" id="GO:0006352">
    <property type="term" value="P:DNA-templated transcription initiation"/>
    <property type="evidence" value="ECO:0007669"/>
    <property type="project" value="InterPro"/>
</dbReference>
<evidence type="ECO:0000313" key="7">
    <source>
        <dbReference type="EMBL" id="SFK52122.1"/>
    </source>
</evidence>
<feature type="domain" description="RNA polymerase sigma-70 region 2" evidence="5">
    <location>
        <begin position="29"/>
        <end position="94"/>
    </location>
</feature>
<dbReference type="Gene3D" id="1.10.10.10">
    <property type="entry name" value="Winged helix-like DNA-binding domain superfamily/Winged helix DNA-binding domain"/>
    <property type="match status" value="1"/>
</dbReference>
<dbReference type="GO" id="GO:0003677">
    <property type="term" value="F:DNA binding"/>
    <property type="evidence" value="ECO:0007669"/>
    <property type="project" value="InterPro"/>
</dbReference>
<evidence type="ECO:0000313" key="8">
    <source>
        <dbReference type="Proteomes" id="UP000198924"/>
    </source>
</evidence>
<sequence>MSNIALYHESEVNILGNLNAKRDSIVTDLYRAHNSWLLGWLRKKLGCSFDAADLMQDTFSKILQKDDLSGIKEPRAYLTTVAHGLMVNHVRRRDIERAYLDALENMPEVDVPSPESVNIMVETLAKIDEMLDGLPARVRSAFLWCQLEGLSHAEIASRLSVSVSSVRQYIAKALLHCLNMNS</sequence>
<dbReference type="Pfam" id="PF04542">
    <property type="entry name" value="Sigma70_r2"/>
    <property type="match status" value="1"/>
</dbReference>
<dbReference type="OrthoDB" id="9797134at2"/>
<evidence type="ECO:0000256" key="3">
    <source>
        <dbReference type="ARBA" id="ARBA00023082"/>
    </source>
</evidence>
<dbReference type="SUPFAM" id="SSF88946">
    <property type="entry name" value="Sigma2 domain of RNA polymerase sigma factors"/>
    <property type="match status" value="1"/>
</dbReference>
<keyword evidence="4" id="KW-0804">Transcription</keyword>
<dbReference type="RefSeq" id="WP_091714708.1">
    <property type="nucleotide sequence ID" value="NZ_FOSH01000013.1"/>
</dbReference>
<dbReference type="PANTHER" id="PTHR43133">
    <property type="entry name" value="RNA POLYMERASE ECF-TYPE SIGMA FACTO"/>
    <property type="match status" value="1"/>
</dbReference>
<dbReference type="InterPro" id="IPR039425">
    <property type="entry name" value="RNA_pol_sigma-70-like"/>
</dbReference>
<evidence type="ECO:0000259" key="5">
    <source>
        <dbReference type="Pfam" id="PF04542"/>
    </source>
</evidence>
<dbReference type="InterPro" id="IPR036388">
    <property type="entry name" value="WH-like_DNA-bd_sf"/>
</dbReference>
<dbReference type="NCBIfam" id="NF009180">
    <property type="entry name" value="PRK12528.1"/>
    <property type="match status" value="1"/>
</dbReference>
<dbReference type="FunFam" id="1.10.1740.10:FF:000009">
    <property type="entry name" value="RNA polymerase sigma factor"/>
    <property type="match status" value="1"/>
</dbReference>
<evidence type="ECO:0000259" key="6">
    <source>
        <dbReference type="Pfam" id="PF08281"/>
    </source>
</evidence>
<dbReference type="STRING" id="45496.SAMN04488079_11360"/>
<keyword evidence="8" id="KW-1185">Reference proteome</keyword>
<proteinExistence type="inferred from homology"/>
<gene>
    <name evidence="7" type="ORF">SAMN04488079_11360</name>
</gene>
<protein>
    <submittedName>
        <fullName evidence="7">RNA polymerase sigma-70 factor, ECF subfamily</fullName>
    </submittedName>
</protein>
<organism evidence="7 8">
    <name type="scientific">Methylophaga sulfidovorans</name>
    <dbReference type="NCBI Taxonomy" id="45496"/>
    <lineage>
        <taxon>Bacteria</taxon>
        <taxon>Pseudomonadati</taxon>
        <taxon>Pseudomonadota</taxon>
        <taxon>Gammaproteobacteria</taxon>
        <taxon>Thiotrichales</taxon>
        <taxon>Piscirickettsiaceae</taxon>
        <taxon>Methylophaga</taxon>
    </lineage>
</organism>
<evidence type="ECO:0000256" key="2">
    <source>
        <dbReference type="ARBA" id="ARBA00023015"/>
    </source>
</evidence>
<feature type="domain" description="RNA polymerase sigma factor 70 region 4 type 2" evidence="6">
    <location>
        <begin position="125"/>
        <end position="177"/>
    </location>
</feature>
<dbReference type="InterPro" id="IPR014284">
    <property type="entry name" value="RNA_pol_sigma-70_dom"/>
</dbReference>
<dbReference type="SUPFAM" id="SSF88659">
    <property type="entry name" value="Sigma3 and sigma4 domains of RNA polymerase sigma factors"/>
    <property type="match status" value="1"/>
</dbReference>
<evidence type="ECO:0000256" key="1">
    <source>
        <dbReference type="ARBA" id="ARBA00010641"/>
    </source>
</evidence>
<accession>A0A1I4A6U1</accession>
<name>A0A1I4A6U1_9GAMM</name>
<dbReference type="InterPro" id="IPR013324">
    <property type="entry name" value="RNA_pol_sigma_r3/r4-like"/>
</dbReference>
<keyword evidence="2" id="KW-0805">Transcription regulation</keyword>
<dbReference type="PANTHER" id="PTHR43133:SF63">
    <property type="entry name" value="RNA POLYMERASE SIGMA FACTOR FECI-RELATED"/>
    <property type="match status" value="1"/>
</dbReference>
<comment type="similarity">
    <text evidence="1">Belongs to the sigma-70 factor family. ECF subfamily.</text>
</comment>
<dbReference type="InterPro" id="IPR013325">
    <property type="entry name" value="RNA_pol_sigma_r2"/>
</dbReference>
<dbReference type="GO" id="GO:0016987">
    <property type="term" value="F:sigma factor activity"/>
    <property type="evidence" value="ECO:0007669"/>
    <property type="project" value="UniProtKB-KW"/>
</dbReference>
<dbReference type="Proteomes" id="UP000198924">
    <property type="component" value="Unassembled WGS sequence"/>
</dbReference>
<dbReference type="NCBIfam" id="NF007232">
    <property type="entry name" value="PRK09651.1"/>
    <property type="match status" value="1"/>
</dbReference>
<keyword evidence="3" id="KW-0731">Sigma factor</keyword>
<reference evidence="8" key="1">
    <citation type="submission" date="2016-10" db="EMBL/GenBank/DDBJ databases">
        <authorList>
            <person name="Varghese N."/>
            <person name="Submissions S."/>
        </authorList>
    </citation>
    <scope>NUCLEOTIDE SEQUENCE [LARGE SCALE GENOMIC DNA]</scope>
    <source>
        <strain evidence="8">DSM 11578</strain>
    </source>
</reference>